<keyword evidence="5 8" id="KW-0812">Transmembrane</keyword>
<dbReference type="RefSeq" id="WP_226394741.1">
    <property type="nucleotide sequence ID" value="NZ_JADCKL010000004.1"/>
</dbReference>
<reference evidence="9 10" key="1">
    <citation type="submission" date="2020-10" db="EMBL/GenBank/DDBJ databases">
        <title>ChiBAC.</title>
        <authorList>
            <person name="Zenner C."/>
            <person name="Hitch T.C.A."/>
            <person name="Clavel T."/>
        </authorList>
    </citation>
    <scope>NUCLEOTIDE SEQUENCE [LARGE SCALE GENOMIC DNA]</scope>
    <source>
        <strain evidence="9 10">DSM 108991</strain>
    </source>
</reference>
<comment type="caution">
    <text evidence="9">The sequence shown here is derived from an EMBL/GenBank/DDBJ whole genome shotgun (WGS) entry which is preliminary data.</text>
</comment>
<feature type="transmembrane region" description="Helical" evidence="8">
    <location>
        <begin position="286"/>
        <end position="306"/>
    </location>
</feature>
<evidence type="ECO:0000313" key="9">
    <source>
        <dbReference type="EMBL" id="MBE5063050.1"/>
    </source>
</evidence>
<feature type="transmembrane region" description="Helical" evidence="8">
    <location>
        <begin position="123"/>
        <end position="142"/>
    </location>
</feature>
<feature type="transmembrane region" description="Helical" evidence="8">
    <location>
        <begin position="67"/>
        <end position="88"/>
    </location>
</feature>
<feature type="transmembrane region" description="Helical" evidence="8">
    <location>
        <begin position="253"/>
        <end position="274"/>
    </location>
</feature>
<dbReference type="InterPro" id="IPR036259">
    <property type="entry name" value="MFS_trans_sf"/>
</dbReference>
<name>A0ABR9RJR2_9FIRM</name>
<comment type="similarity">
    <text evidence="2">Belongs to the auxin efflux carrier (TC 2.A.69) family.</text>
</comment>
<feature type="transmembrane region" description="Helical" evidence="8">
    <location>
        <begin position="37"/>
        <end position="55"/>
    </location>
</feature>
<feature type="transmembrane region" description="Helical" evidence="8">
    <location>
        <begin position="193"/>
        <end position="214"/>
    </location>
</feature>
<evidence type="ECO:0000256" key="7">
    <source>
        <dbReference type="ARBA" id="ARBA00023136"/>
    </source>
</evidence>
<evidence type="ECO:0000256" key="1">
    <source>
        <dbReference type="ARBA" id="ARBA00004651"/>
    </source>
</evidence>
<dbReference type="Pfam" id="PF03547">
    <property type="entry name" value="Mem_trans"/>
    <property type="match status" value="1"/>
</dbReference>
<dbReference type="InterPro" id="IPR004776">
    <property type="entry name" value="Mem_transp_PIN-like"/>
</dbReference>
<evidence type="ECO:0000256" key="3">
    <source>
        <dbReference type="ARBA" id="ARBA00022448"/>
    </source>
</evidence>
<proteinExistence type="inferred from homology"/>
<dbReference type="Proteomes" id="UP000758652">
    <property type="component" value="Unassembled WGS sequence"/>
</dbReference>
<keyword evidence="7 8" id="KW-0472">Membrane</keyword>
<keyword evidence="10" id="KW-1185">Reference proteome</keyword>
<dbReference type="PANTHER" id="PTHR36838:SF1">
    <property type="entry name" value="SLR1864 PROTEIN"/>
    <property type="match status" value="1"/>
</dbReference>
<feature type="transmembrane region" description="Helical" evidence="8">
    <location>
        <begin position="221"/>
        <end position="241"/>
    </location>
</feature>
<evidence type="ECO:0000256" key="6">
    <source>
        <dbReference type="ARBA" id="ARBA00022989"/>
    </source>
</evidence>
<evidence type="ECO:0000256" key="2">
    <source>
        <dbReference type="ARBA" id="ARBA00010145"/>
    </source>
</evidence>
<evidence type="ECO:0000256" key="5">
    <source>
        <dbReference type="ARBA" id="ARBA00022692"/>
    </source>
</evidence>
<dbReference type="SUPFAM" id="SSF103473">
    <property type="entry name" value="MFS general substrate transporter"/>
    <property type="match status" value="1"/>
</dbReference>
<keyword evidence="3" id="KW-0813">Transport</keyword>
<evidence type="ECO:0000256" key="8">
    <source>
        <dbReference type="SAM" id="Phobius"/>
    </source>
</evidence>
<evidence type="ECO:0000313" key="10">
    <source>
        <dbReference type="Proteomes" id="UP000758652"/>
    </source>
</evidence>
<keyword evidence="4" id="KW-1003">Cell membrane</keyword>
<dbReference type="PANTHER" id="PTHR36838">
    <property type="entry name" value="AUXIN EFFLUX CARRIER FAMILY PROTEIN"/>
    <property type="match status" value="1"/>
</dbReference>
<dbReference type="Gene3D" id="1.20.1530.20">
    <property type="match status" value="1"/>
</dbReference>
<keyword evidence="6 8" id="KW-1133">Transmembrane helix</keyword>
<accession>A0ABR9RJR2</accession>
<evidence type="ECO:0000256" key="4">
    <source>
        <dbReference type="ARBA" id="ARBA00022475"/>
    </source>
</evidence>
<dbReference type="EMBL" id="JADCKL010000004">
    <property type="protein sequence ID" value="MBE5063050.1"/>
    <property type="molecule type" value="Genomic_DNA"/>
</dbReference>
<gene>
    <name evidence="9" type="ORF">INF30_07225</name>
</gene>
<feature type="transmembrane region" description="Helical" evidence="8">
    <location>
        <begin position="163"/>
        <end position="181"/>
    </location>
</feature>
<dbReference type="InterPro" id="IPR038770">
    <property type="entry name" value="Na+/solute_symporter_sf"/>
</dbReference>
<feature type="transmembrane region" description="Helical" evidence="8">
    <location>
        <begin position="7"/>
        <end position="25"/>
    </location>
</feature>
<protein>
    <submittedName>
        <fullName evidence="9">AEC family transporter</fullName>
    </submittedName>
</protein>
<sequence>MEISVLLAEQITVLFFMGLVGFLAVKAGKFKEEDSRIISNAVVYICSPCVIINAFQITFTPDKLKGLLLAVGAAVLVHIILIGGGKLLSGPLHLNGVEKASVEYSNAGNLIVPLVSSVLGEEWVFYTTAYIIVQTVLIWTHGQSVIRQGQEKDYRKILLNPNIIAIAVGFILFATGIHLPSVVGQCISGFGDMIGPASMLVVGMIIGNVNLGWVFRQKRPYLICFIRLVLFPVITILIFALSGAERLHPDAEYILMVVLLATSAPVAVMVTQLAQIHGRDARYASVINVMSVIFCIVTMPLMVLLYEAVI</sequence>
<comment type="subcellular location">
    <subcellularLocation>
        <location evidence="1">Cell membrane</location>
        <topology evidence="1">Multi-pass membrane protein</topology>
    </subcellularLocation>
</comment>
<organism evidence="9 10">
    <name type="scientific">Claveliimonas monacensis</name>
    <dbReference type="NCBI Taxonomy" id="2779351"/>
    <lineage>
        <taxon>Bacteria</taxon>
        <taxon>Bacillati</taxon>
        <taxon>Bacillota</taxon>
        <taxon>Clostridia</taxon>
        <taxon>Lachnospirales</taxon>
        <taxon>Lachnospiraceae</taxon>
        <taxon>Claveliimonas</taxon>
    </lineage>
</organism>